<dbReference type="AlphaFoldDB" id="A0A453AAX5"/>
<reference evidence="4" key="2">
    <citation type="journal article" date="2017" name="Nat. Plants">
        <title>The Aegilops tauschii genome reveals multiple impacts of transposons.</title>
        <authorList>
            <person name="Zhao G."/>
            <person name="Zou C."/>
            <person name="Li K."/>
            <person name="Wang K."/>
            <person name="Li T."/>
            <person name="Gao L."/>
            <person name="Zhang X."/>
            <person name="Wang H."/>
            <person name="Yang Z."/>
            <person name="Liu X."/>
            <person name="Jiang W."/>
            <person name="Mao L."/>
            <person name="Kong X."/>
            <person name="Jiao Y."/>
            <person name="Jia J."/>
        </authorList>
    </citation>
    <scope>NUCLEOTIDE SEQUENCE [LARGE SCALE GENOMIC DNA]</scope>
    <source>
        <strain evidence="4">cv. AL8/78</strain>
    </source>
</reference>
<feature type="compositionally biased region" description="Low complexity" evidence="1">
    <location>
        <begin position="53"/>
        <end position="71"/>
    </location>
</feature>
<reference evidence="3" key="4">
    <citation type="submission" date="2019-03" db="UniProtKB">
        <authorList>
            <consortium name="EnsemblPlants"/>
        </authorList>
    </citation>
    <scope>IDENTIFICATION</scope>
</reference>
<dbReference type="GO" id="GO:0004857">
    <property type="term" value="F:enzyme inhibitor activity"/>
    <property type="evidence" value="ECO:0007669"/>
    <property type="project" value="InterPro"/>
</dbReference>
<dbReference type="Gramene" id="AET2Gv20057000.1">
    <property type="protein sequence ID" value="AET2Gv20057000.1"/>
    <property type="gene ID" value="AET2Gv20057000"/>
</dbReference>
<name>A0A453AAX5_AEGTS</name>
<sequence length="213" mass="22217">EPAPPRPPPLPPPPPGRRRRVGVEPPEGEPGGGDGLRAPVLPGHELPARVRAEPGAARARGGPQPAPARAGGARGRRRRRAQLLRLHRLPLLLLLRVVQGEGQGRRRHGGLRGDGARRGGPAEAQSAAELGGRVGRASSPRFAWCLSNVQTWASAALTDAETCLDSLAASAGAGAPREDVRRRVVAVEQAAGVALALVNRLQPARRPAAAVHQ</sequence>
<dbReference type="SUPFAM" id="SSF101148">
    <property type="entry name" value="Plant invertase/pectin methylesterase inhibitor"/>
    <property type="match status" value="1"/>
</dbReference>
<organism evidence="3 4">
    <name type="scientific">Aegilops tauschii subsp. strangulata</name>
    <name type="common">Goatgrass</name>
    <dbReference type="NCBI Taxonomy" id="200361"/>
    <lineage>
        <taxon>Eukaryota</taxon>
        <taxon>Viridiplantae</taxon>
        <taxon>Streptophyta</taxon>
        <taxon>Embryophyta</taxon>
        <taxon>Tracheophyta</taxon>
        <taxon>Spermatophyta</taxon>
        <taxon>Magnoliopsida</taxon>
        <taxon>Liliopsida</taxon>
        <taxon>Poales</taxon>
        <taxon>Poaceae</taxon>
        <taxon>BOP clade</taxon>
        <taxon>Pooideae</taxon>
        <taxon>Triticodae</taxon>
        <taxon>Triticeae</taxon>
        <taxon>Triticinae</taxon>
        <taxon>Aegilops</taxon>
    </lineage>
</organism>
<dbReference type="Proteomes" id="UP000015105">
    <property type="component" value="Chromosome 2D"/>
</dbReference>
<dbReference type="EnsemblPlants" id="AET2Gv20057000.1">
    <property type="protein sequence ID" value="AET2Gv20057000.1"/>
    <property type="gene ID" value="AET2Gv20057000"/>
</dbReference>
<reference evidence="3" key="5">
    <citation type="journal article" date="2021" name="G3 (Bethesda)">
        <title>Aegilops tauschii genome assembly Aet v5.0 features greater sequence contiguity and improved annotation.</title>
        <authorList>
            <person name="Wang L."/>
            <person name="Zhu T."/>
            <person name="Rodriguez J.C."/>
            <person name="Deal K.R."/>
            <person name="Dubcovsky J."/>
            <person name="McGuire P.E."/>
            <person name="Lux T."/>
            <person name="Spannagl M."/>
            <person name="Mayer K.F.X."/>
            <person name="Baldrich P."/>
            <person name="Meyers B.C."/>
            <person name="Huo N."/>
            <person name="Gu Y.Q."/>
            <person name="Zhou H."/>
            <person name="Devos K.M."/>
            <person name="Bennetzen J.L."/>
            <person name="Unver T."/>
            <person name="Budak H."/>
            <person name="Gulick P.J."/>
            <person name="Galiba G."/>
            <person name="Kalapos B."/>
            <person name="Nelson D.R."/>
            <person name="Li P."/>
            <person name="You F.M."/>
            <person name="Luo M.C."/>
            <person name="Dvorak J."/>
        </authorList>
    </citation>
    <scope>NUCLEOTIDE SEQUENCE [LARGE SCALE GENOMIC DNA]</scope>
    <source>
        <strain evidence="3">cv. AL8/78</strain>
    </source>
</reference>
<keyword evidence="4" id="KW-1185">Reference proteome</keyword>
<feature type="compositionally biased region" description="Pro residues" evidence="1">
    <location>
        <begin position="1"/>
        <end position="15"/>
    </location>
</feature>
<evidence type="ECO:0000313" key="4">
    <source>
        <dbReference type="Proteomes" id="UP000015105"/>
    </source>
</evidence>
<dbReference type="Gene3D" id="1.20.140.40">
    <property type="entry name" value="Invertase/pectin methylesterase inhibitor family protein"/>
    <property type="match status" value="1"/>
</dbReference>
<dbReference type="InterPro" id="IPR035513">
    <property type="entry name" value="Invertase/methylesterase_inhib"/>
</dbReference>
<accession>A0A453AAX5</accession>
<feature type="region of interest" description="Disordered" evidence="1">
    <location>
        <begin position="102"/>
        <end position="132"/>
    </location>
</feature>
<proteinExistence type="predicted"/>
<evidence type="ECO:0000256" key="1">
    <source>
        <dbReference type="SAM" id="MobiDB-lite"/>
    </source>
</evidence>
<dbReference type="Pfam" id="PF04043">
    <property type="entry name" value="PMEI"/>
    <property type="match status" value="1"/>
</dbReference>
<reference evidence="4" key="1">
    <citation type="journal article" date="2014" name="Science">
        <title>Ancient hybridizations among the ancestral genomes of bread wheat.</title>
        <authorList>
            <consortium name="International Wheat Genome Sequencing Consortium,"/>
            <person name="Marcussen T."/>
            <person name="Sandve S.R."/>
            <person name="Heier L."/>
            <person name="Spannagl M."/>
            <person name="Pfeifer M."/>
            <person name="Jakobsen K.S."/>
            <person name="Wulff B.B."/>
            <person name="Steuernagel B."/>
            <person name="Mayer K.F."/>
            <person name="Olsen O.A."/>
        </authorList>
    </citation>
    <scope>NUCLEOTIDE SEQUENCE [LARGE SCALE GENOMIC DNA]</scope>
    <source>
        <strain evidence="4">cv. AL8/78</strain>
    </source>
</reference>
<dbReference type="STRING" id="200361.A0A453AAX5"/>
<dbReference type="InterPro" id="IPR006501">
    <property type="entry name" value="Pectinesterase_inhib_dom"/>
</dbReference>
<evidence type="ECO:0000313" key="3">
    <source>
        <dbReference type="EnsemblPlants" id="AET2Gv20057000.1"/>
    </source>
</evidence>
<reference evidence="3" key="3">
    <citation type="journal article" date="2017" name="Nature">
        <title>Genome sequence of the progenitor of the wheat D genome Aegilops tauschii.</title>
        <authorList>
            <person name="Luo M.C."/>
            <person name="Gu Y.Q."/>
            <person name="Puiu D."/>
            <person name="Wang H."/>
            <person name="Twardziok S.O."/>
            <person name="Deal K.R."/>
            <person name="Huo N."/>
            <person name="Zhu T."/>
            <person name="Wang L."/>
            <person name="Wang Y."/>
            <person name="McGuire P.E."/>
            <person name="Liu S."/>
            <person name="Long H."/>
            <person name="Ramasamy R.K."/>
            <person name="Rodriguez J.C."/>
            <person name="Van S.L."/>
            <person name="Yuan L."/>
            <person name="Wang Z."/>
            <person name="Xia Z."/>
            <person name="Xiao L."/>
            <person name="Anderson O.D."/>
            <person name="Ouyang S."/>
            <person name="Liang Y."/>
            <person name="Zimin A.V."/>
            <person name="Pertea G."/>
            <person name="Qi P."/>
            <person name="Bennetzen J.L."/>
            <person name="Dai X."/>
            <person name="Dawson M.W."/>
            <person name="Muller H.G."/>
            <person name="Kugler K."/>
            <person name="Rivarola-Duarte L."/>
            <person name="Spannagl M."/>
            <person name="Mayer K.F.X."/>
            <person name="Lu F.H."/>
            <person name="Bevan M.W."/>
            <person name="Leroy P."/>
            <person name="Li P."/>
            <person name="You F.M."/>
            <person name="Sun Q."/>
            <person name="Liu Z."/>
            <person name="Lyons E."/>
            <person name="Wicker T."/>
            <person name="Salzberg S.L."/>
            <person name="Devos K.M."/>
            <person name="Dvorak J."/>
        </authorList>
    </citation>
    <scope>NUCLEOTIDE SEQUENCE [LARGE SCALE GENOMIC DNA]</scope>
    <source>
        <strain evidence="3">cv. AL8/78</strain>
    </source>
</reference>
<feature type="domain" description="Pectinesterase inhibitor" evidence="2">
    <location>
        <begin position="139"/>
        <end position="197"/>
    </location>
</feature>
<protein>
    <recommendedName>
        <fullName evidence="2">Pectinesterase inhibitor domain-containing protein</fullName>
    </recommendedName>
</protein>
<evidence type="ECO:0000259" key="2">
    <source>
        <dbReference type="Pfam" id="PF04043"/>
    </source>
</evidence>
<feature type="region of interest" description="Disordered" evidence="1">
    <location>
        <begin position="1"/>
        <end position="78"/>
    </location>
</feature>